<dbReference type="RefSeq" id="WP_130600489.1">
    <property type="nucleotide sequence ID" value="NZ_CP036200.1"/>
</dbReference>
<keyword evidence="3" id="KW-1185">Reference proteome</keyword>
<evidence type="ECO:0000313" key="2">
    <source>
        <dbReference type="EMBL" id="QBF83409.1"/>
    </source>
</evidence>
<keyword evidence="1" id="KW-0472">Membrane</keyword>
<dbReference type="Pfam" id="PF11137">
    <property type="entry name" value="DUF2909"/>
    <property type="match status" value="1"/>
</dbReference>
<gene>
    <name evidence="2" type="ORF">EXU30_12415</name>
</gene>
<dbReference type="KEGG" id="smai:EXU30_12415"/>
<keyword evidence="1" id="KW-0812">Transmembrane</keyword>
<dbReference type="EMBL" id="CP036200">
    <property type="protein sequence ID" value="QBF83409.1"/>
    <property type="molecule type" value="Genomic_DNA"/>
</dbReference>
<proteinExistence type="predicted"/>
<dbReference type="Proteomes" id="UP000291106">
    <property type="component" value="Chromosome"/>
</dbReference>
<evidence type="ECO:0000313" key="3">
    <source>
        <dbReference type="Proteomes" id="UP000291106"/>
    </source>
</evidence>
<organism evidence="2 3">
    <name type="scientific">Shewanella maritima</name>
    <dbReference type="NCBI Taxonomy" id="2520507"/>
    <lineage>
        <taxon>Bacteria</taxon>
        <taxon>Pseudomonadati</taxon>
        <taxon>Pseudomonadota</taxon>
        <taxon>Gammaproteobacteria</taxon>
        <taxon>Alteromonadales</taxon>
        <taxon>Shewanellaceae</taxon>
        <taxon>Shewanella</taxon>
    </lineage>
</organism>
<dbReference type="AlphaFoldDB" id="A0A411PII7"/>
<feature type="transmembrane region" description="Helical" evidence="1">
    <location>
        <begin position="42"/>
        <end position="66"/>
    </location>
</feature>
<protein>
    <submittedName>
        <fullName evidence="2">DUF2909 family protein</fullName>
    </submittedName>
</protein>
<name>A0A411PII7_9GAMM</name>
<accession>A0A411PII7</accession>
<keyword evidence="1" id="KW-1133">Transmembrane helix</keyword>
<evidence type="ECO:0000256" key="1">
    <source>
        <dbReference type="SAM" id="Phobius"/>
    </source>
</evidence>
<dbReference type="InterPro" id="IPR021313">
    <property type="entry name" value="DUF2909"/>
</dbReference>
<reference evidence="2 3" key="1">
    <citation type="submission" date="2019-02" db="EMBL/GenBank/DDBJ databases">
        <title>Shewanella sp. D4-2 isolated from Dokdo Island.</title>
        <authorList>
            <person name="Baek K."/>
        </authorList>
    </citation>
    <scope>NUCLEOTIDE SEQUENCE [LARGE SCALE GENOMIC DNA]</scope>
    <source>
        <strain evidence="2 3">D4-2</strain>
    </source>
</reference>
<sequence length="72" mass="8005">MTTPFIVKLVLVLLLIFIMFNLARALFILVKGENKQSMAPFLGKRVLFSAIAVILLLLALGFGFIAPNPRPY</sequence>
<feature type="transmembrane region" description="Helical" evidence="1">
    <location>
        <begin position="6"/>
        <end position="30"/>
    </location>
</feature>